<evidence type="ECO:0000313" key="2">
    <source>
        <dbReference type="Proteomes" id="UP001195914"/>
    </source>
</evidence>
<evidence type="ECO:0000313" key="1">
    <source>
        <dbReference type="EMBL" id="KAK1938333.1"/>
    </source>
</evidence>
<reference evidence="1" key="1">
    <citation type="journal article" date="2014" name="Nucleic Acids Res.">
        <title>The evolutionary dynamics of variant antigen genes in Babesia reveal a history of genomic innovation underlying host-parasite interaction.</title>
        <authorList>
            <person name="Jackson A.P."/>
            <person name="Otto T.D."/>
            <person name="Darby A."/>
            <person name="Ramaprasad A."/>
            <person name="Xia D."/>
            <person name="Echaide I.E."/>
            <person name="Farber M."/>
            <person name="Gahlot S."/>
            <person name="Gamble J."/>
            <person name="Gupta D."/>
            <person name="Gupta Y."/>
            <person name="Jackson L."/>
            <person name="Malandrin L."/>
            <person name="Malas T.B."/>
            <person name="Moussa E."/>
            <person name="Nair M."/>
            <person name="Reid A.J."/>
            <person name="Sanders M."/>
            <person name="Sharma J."/>
            <person name="Tracey A."/>
            <person name="Quail M.A."/>
            <person name="Weir W."/>
            <person name="Wastling J.M."/>
            <person name="Hall N."/>
            <person name="Willadsen P."/>
            <person name="Lingelbach K."/>
            <person name="Shiels B."/>
            <person name="Tait A."/>
            <person name="Berriman M."/>
            <person name="Allred D.R."/>
            <person name="Pain A."/>
        </authorList>
    </citation>
    <scope>NUCLEOTIDE SEQUENCE</scope>
    <source>
        <strain evidence="1">1802A</strain>
    </source>
</reference>
<dbReference type="AlphaFoldDB" id="A0AAD9LIV0"/>
<proteinExistence type="predicted"/>
<reference evidence="1" key="2">
    <citation type="submission" date="2021-05" db="EMBL/GenBank/DDBJ databases">
        <authorList>
            <person name="Pain A."/>
        </authorList>
    </citation>
    <scope>NUCLEOTIDE SEQUENCE</scope>
    <source>
        <strain evidence="1">1802A</strain>
    </source>
</reference>
<keyword evidence="2" id="KW-1185">Reference proteome</keyword>
<dbReference type="EMBL" id="JAHBMH010000024">
    <property type="protein sequence ID" value="KAK1938333.1"/>
    <property type="molecule type" value="Genomic_DNA"/>
</dbReference>
<dbReference type="Proteomes" id="UP001195914">
    <property type="component" value="Unassembled WGS sequence"/>
</dbReference>
<protein>
    <submittedName>
        <fullName evidence="1">Uncharacterized protein</fullName>
    </submittedName>
</protein>
<comment type="caution">
    <text evidence="1">The sequence shown here is derived from an EMBL/GenBank/DDBJ whole genome shotgun (WGS) entry which is preliminary data.</text>
</comment>
<sequence>MLAKWIGIKRRGKIDKHKVEARLFGRNGWITFNKEVKTDKAVACNRPDIVVADYSKNVITLVEIGITCQDNVGQVERDKEEKYKALTKEMGNHKMNALTTIEVVPYVMTWDGLVTKRHTECRMKLGVSDRMEGQIQRICLQQTYDFVMRELGIEVMEEIEGWVQGMSRRTIPSLPDPWLMPMAVAPAALCEFRSHASRSLANQGQHIAYATA</sequence>
<name>A0AAD9LIV0_BABDI</name>
<accession>A0AAD9LIV0</accession>
<gene>
    <name evidence="1" type="ORF">X943_000270</name>
</gene>
<organism evidence="1 2">
    <name type="scientific">Babesia divergens</name>
    <dbReference type="NCBI Taxonomy" id="32595"/>
    <lineage>
        <taxon>Eukaryota</taxon>
        <taxon>Sar</taxon>
        <taxon>Alveolata</taxon>
        <taxon>Apicomplexa</taxon>
        <taxon>Aconoidasida</taxon>
        <taxon>Piroplasmida</taxon>
        <taxon>Babesiidae</taxon>
        <taxon>Babesia</taxon>
    </lineage>
</organism>